<accession>A0A7J5Y9W1</accession>
<proteinExistence type="predicted"/>
<sequence>MCITSSKQIDKRLDGAADVKESEAHRLHVAAEHIRGVDVFKRKQCYRWQVVKHNDTKDGQHCLEGLLLHGVHLIFPPALLDFFRAQSMLALHKTIQVNAASISPVNTFSKLGRPPTVLAAE</sequence>
<name>A0A7J5Y9W1_DISMA</name>
<organism evidence="1 2">
    <name type="scientific">Dissostichus mawsoni</name>
    <name type="common">Antarctic cod</name>
    <dbReference type="NCBI Taxonomy" id="36200"/>
    <lineage>
        <taxon>Eukaryota</taxon>
        <taxon>Metazoa</taxon>
        <taxon>Chordata</taxon>
        <taxon>Craniata</taxon>
        <taxon>Vertebrata</taxon>
        <taxon>Euteleostomi</taxon>
        <taxon>Actinopterygii</taxon>
        <taxon>Neopterygii</taxon>
        <taxon>Teleostei</taxon>
        <taxon>Neoteleostei</taxon>
        <taxon>Acanthomorphata</taxon>
        <taxon>Eupercaria</taxon>
        <taxon>Perciformes</taxon>
        <taxon>Notothenioidei</taxon>
        <taxon>Nototheniidae</taxon>
        <taxon>Dissostichus</taxon>
    </lineage>
</organism>
<comment type="caution">
    <text evidence="1">The sequence shown here is derived from an EMBL/GenBank/DDBJ whole genome shotgun (WGS) entry which is preliminary data.</text>
</comment>
<evidence type="ECO:0000313" key="1">
    <source>
        <dbReference type="EMBL" id="KAF3846256.1"/>
    </source>
</evidence>
<dbReference type="Proteomes" id="UP000518266">
    <property type="component" value="Unassembled WGS sequence"/>
</dbReference>
<protein>
    <submittedName>
        <fullName evidence="1">Uncharacterized protein</fullName>
    </submittedName>
</protein>
<evidence type="ECO:0000313" key="2">
    <source>
        <dbReference type="Proteomes" id="UP000518266"/>
    </source>
</evidence>
<gene>
    <name evidence="1" type="ORF">F7725_003334</name>
</gene>
<reference evidence="1 2" key="1">
    <citation type="submission" date="2020-03" db="EMBL/GenBank/DDBJ databases">
        <title>Dissostichus mawsoni Genome sequencing and assembly.</title>
        <authorList>
            <person name="Park H."/>
        </authorList>
    </citation>
    <scope>NUCLEOTIDE SEQUENCE [LARGE SCALE GENOMIC DNA]</scope>
    <source>
        <strain evidence="1">DM0001</strain>
        <tissue evidence="1">Muscle</tissue>
    </source>
</reference>
<keyword evidence="2" id="KW-1185">Reference proteome</keyword>
<dbReference type="EMBL" id="JAAKFY010000014">
    <property type="protein sequence ID" value="KAF3846256.1"/>
    <property type="molecule type" value="Genomic_DNA"/>
</dbReference>
<dbReference type="AlphaFoldDB" id="A0A7J5Y9W1"/>